<protein>
    <submittedName>
        <fullName evidence="1">Uncharacterized protein</fullName>
    </submittedName>
</protein>
<organism evidence="1 2">
    <name type="scientific">Streblomastix strix</name>
    <dbReference type="NCBI Taxonomy" id="222440"/>
    <lineage>
        <taxon>Eukaryota</taxon>
        <taxon>Metamonada</taxon>
        <taxon>Preaxostyla</taxon>
        <taxon>Oxymonadida</taxon>
        <taxon>Streblomastigidae</taxon>
        <taxon>Streblomastix</taxon>
    </lineage>
</organism>
<dbReference type="EMBL" id="SNRW01007194">
    <property type="protein sequence ID" value="KAA6381664.1"/>
    <property type="molecule type" value="Genomic_DNA"/>
</dbReference>
<proteinExistence type="predicted"/>
<comment type="caution">
    <text evidence="1">The sequence shown here is derived from an EMBL/GenBank/DDBJ whole genome shotgun (WGS) entry which is preliminary data.</text>
</comment>
<gene>
    <name evidence="1" type="ORF">EZS28_022811</name>
</gene>
<dbReference type="AlphaFoldDB" id="A0A5J4VGV8"/>
<evidence type="ECO:0000313" key="2">
    <source>
        <dbReference type="Proteomes" id="UP000324800"/>
    </source>
</evidence>
<name>A0A5J4VGV8_9EUKA</name>
<evidence type="ECO:0000313" key="1">
    <source>
        <dbReference type="EMBL" id="KAA6381664.1"/>
    </source>
</evidence>
<accession>A0A5J4VGV8</accession>
<reference evidence="1 2" key="1">
    <citation type="submission" date="2019-03" db="EMBL/GenBank/DDBJ databases">
        <title>Single cell metagenomics reveals metabolic interactions within the superorganism composed of flagellate Streblomastix strix and complex community of Bacteroidetes bacteria on its surface.</title>
        <authorList>
            <person name="Treitli S.C."/>
            <person name="Kolisko M."/>
            <person name="Husnik F."/>
            <person name="Keeling P."/>
            <person name="Hampl V."/>
        </authorList>
    </citation>
    <scope>NUCLEOTIDE SEQUENCE [LARGE SCALE GENOMIC DNA]</scope>
    <source>
        <strain evidence="1">ST1C</strain>
    </source>
</reference>
<dbReference type="Proteomes" id="UP000324800">
    <property type="component" value="Unassembled WGS sequence"/>
</dbReference>
<sequence>MKTRTIIKRGWSSRIRINLIVKGIQEAIRQMISNNIDTSNNGTNAGHKNNDGCFRISMGVILQIQQDKRMYIGEWKKGQHLKSNNQREIAAVFITISTFDTQHSLQQATCILLRTDNSTTEFNLRR</sequence>